<dbReference type="AlphaFoldDB" id="A0A4R5MNM2"/>
<sequence>MFGFRNISKSLERIEYSETGNELFDLLRQGDHRAFAKIYKLFWPQLYNAAYKRLPEREKCQDIIQNVFTDLWNRRATLDLKNPTAYLHTAVRFQVLKQISRSPKSRFFVQAFDTELISPLQTDAHLLAREAKSVIDLFIKALPRKRKEIFLLHYFDGLNTAKISVQLNVSQKTVQNQLTTASHALRLRLTQLFVLLIVVFLSFL</sequence>
<dbReference type="InterPro" id="IPR014284">
    <property type="entry name" value="RNA_pol_sigma-70_dom"/>
</dbReference>
<feature type="domain" description="RNA polymerase sigma factor 70 region 4 type 2" evidence="6">
    <location>
        <begin position="135"/>
        <end position="179"/>
    </location>
</feature>
<dbReference type="InterPro" id="IPR013325">
    <property type="entry name" value="RNA_pol_sigma_r2"/>
</dbReference>
<dbReference type="Pfam" id="PF08281">
    <property type="entry name" value="Sigma70_r4_2"/>
    <property type="match status" value="1"/>
</dbReference>
<dbReference type="GO" id="GO:0006352">
    <property type="term" value="P:DNA-templated transcription initiation"/>
    <property type="evidence" value="ECO:0007669"/>
    <property type="project" value="InterPro"/>
</dbReference>
<evidence type="ECO:0000259" key="5">
    <source>
        <dbReference type="Pfam" id="PF04542"/>
    </source>
</evidence>
<dbReference type="InterPro" id="IPR007627">
    <property type="entry name" value="RNA_pol_sigma70_r2"/>
</dbReference>
<dbReference type="Gene3D" id="1.10.1740.10">
    <property type="match status" value="1"/>
</dbReference>
<gene>
    <name evidence="7" type="ORF">EZJ43_05335</name>
</gene>
<evidence type="ECO:0000256" key="2">
    <source>
        <dbReference type="ARBA" id="ARBA00023015"/>
    </source>
</evidence>
<keyword evidence="4" id="KW-0804">Transcription</keyword>
<dbReference type="Pfam" id="PF04542">
    <property type="entry name" value="Sigma70_r2"/>
    <property type="match status" value="1"/>
</dbReference>
<evidence type="ECO:0000259" key="6">
    <source>
        <dbReference type="Pfam" id="PF08281"/>
    </source>
</evidence>
<comment type="caution">
    <text evidence="7">The sequence shown here is derived from an EMBL/GenBank/DDBJ whole genome shotgun (WGS) entry which is preliminary data.</text>
</comment>
<comment type="similarity">
    <text evidence="1">Belongs to the sigma-70 factor family. ECF subfamily.</text>
</comment>
<dbReference type="Gene3D" id="1.10.10.10">
    <property type="entry name" value="Winged helix-like DNA-binding domain superfamily/Winged helix DNA-binding domain"/>
    <property type="match status" value="1"/>
</dbReference>
<evidence type="ECO:0000256" key="3">
    <source>
        <dbReference type="ARBA" id="ARBA00023082"/>
    </source>
</evidence>
<keyword evidence="3" id="KW-0731">Sigma factor</keyword>
<dbReference type="InterPro" id="IPR013249">
    <property type="entry name" value="RNA_pol_sigma70_r4_t2"/>
</dbReference>
<evidence type="ECO:0000313" key="7">
    <source>
        <dbReference type="EMBL" id="TDG36709.1"/>
    </source>
</evidence>
<reference evidence="7 8" key="1">
    <citation type="submission" date="2019-02" db="EMBL/GenBank/DDBJ databases">
        <title>Pedobacter sp. nov., a novel speices isolated from soil of pinguins habitat in Antarcitica.</title>
        <authorList>
            <person name="He R.-H."/>
        </authorList>
    </citation>
    <scope>NUCLEOTIDE SEQUENCE [LARGE SCALE GENOMIC DNA]</scope>
    <source>
        <strain evidence="7 8">E01020</strain>
    </source>
</reference>
<dbReference type="NCBIfam" id="TIGR02937">
    <property type="entry name" value="sigma70-ECF"/>
    <property type="match status" value="1"/>
</dbReference>
<dbReference type="PANTHER" id="PTHR43133:SF46">
    <property type="entry name" value="RNA POLYMERASE SIGMA-70 FACTOR ECF SUBFAMILY"/>
    <property type="match status" value="1"/>
</dbReference>
<feature type="domain" description="RNA polymerase sigma-70 region 2" evidence="5">
    <location>
        <begin position="41"/>
        <end position="101"/>
    </location>
</feature>
<dbReference type="GO" id="GO:0016987">
    <property type="term" value="F:sigma factor activity"/>
    <property type="evidence" value="ECO:0007669"/>
    <property type="project" value="UniProtKB-KW"/>
</dbReference>
<proteinExistence type="inferred from homology"/>
<dbReference type="EMBL" id="SJCY01000003">
    <property type="protein sequence ID" value="TDG36709.1"/>
    <property type="molecule type" value="Genomic_DNA"/>
</dbReference>
<dbReference type="OrthoDB" id="659569at2"/>
<dbReference type="PANTHER" id="PTHR43133">
    <property type="entry name" value="RNA POLYMERASE ECF-TYPE SIGMA FACTO"/>
    <property type="match status" value="1"/>
</dbReference>
<dbReference type="Proteomes" id="UP000295668">
    <property type="component" value="Unassembled WGS sequence"/>
</dbReference>
<dbReference type="GO" id="GO:0003677">
    <property type="term" value="F:DNA binding"/>
    <property type="evidence" value="ECO:0007669"/>
    <property type="project" value="InterPro"/>
</dbReference>
<organism evidence="7 8">
    <name type="scientific">Pedobacter changchengzhani</name>
    <dbReference type="NCBI Taxonomy" id="2529274"/>
    <lineage>
        <taxon>Bacteria</taxon>
        <taxon>Pseudomonadati</taxon>
        <taxon>Bacteroidota</taxon>
        <taxon>Sphingobacteriia</taxon>
        <taxon>Sphingobacteriales</taxon>
        <taxon>Sphingobacteriaceae</taxon>
        <taxon>Pedobacter</taxon>
    </lineage>
</organism>
<keyword evidence="2" id="KW-0805">Transcription regulation</keyword>
<keyword evidence="8" id="KW-1185">Reference proteome</keyword>
<protein>
    <submittedName>
        <fullName evidence="7">Sigma-70 family RNA polymerase sigma factor</fullName>
    </submittedName>
</protein>
<evidence type="ECO:0000313" key="8">
    <source>
        <dbReference type="Proteomes" id="UP000295668"/>
    </source>
</evidence>
<accession>A0A4R5MNM2</accession>
<dbReference type="InterPro" id="IPR013324">
    <property type="entry name" value="RNA_pol_sigma_r3/r4-like"/>
</dbReference>
<dbReference type="SUPFAM" id="SSF88659">
    <property type="entry name" value="Sigma3 and sigma4 domains of RNA polymerase sigma factors"/>
    <property type="match status" value="1"/>
</dbReference>
<name>A0A4R5MNM2_9SPHI</name>
<evidence type="ECO:0000256" key="4">
    <source>
        <dbReference type="ARBA" id="ARBA00023163"/>
    </source>
</evidence>
<dbReference type="InterPro" id="IPR036388">
    <property type="entry name" value="WH-like_DNA-bd_sf"/>
</dbReference>
<dbReference type="InterPro" id="IPR039425">
    <property type="entry name" value="RNA_pol_sigma-70-like"/>
</dbReference>
<evidence type="ECO:0000256" key="1">
    <source>
        <dbReference type="ARBA" id="ARBA00010641"/>
    </source>
</evidence>
<dbReference type="SUPFAM" id="SSF88946">
    <property type="entry name" value="Sigma2 domain of RNA polymerase sigma factors"/>
    <property type="match status" value="1"/>
</dbReference>